<sequence>MGEPVGIPPPTEWLCRFPETQERLTMPRILRQLTTQATPEHTTAEAPRTTRSSRRGVGKAVVASVLAGAFLVGGQPLVAGAAEGDTPENFVEVQEGAGSVLPAFYDNPARGLTSLVNETKAEADRLAAEEAAAAEAAARPDFVKPAEGTFTSGFGGRWGTTHYGVDIANVIGTPVVAATEGTVINAGPATGFGQWVRVQAPDGTITVYGHVESFTAAVGQKVAAGDQIATIGNRGQSTGPHLHFEVQVGGQKIDPQPWLAERGITLQ</sequence>
<dbReference type="EC" id="3.4.24.-" evidence="3"/>
<keyword evidence="4" id="KW-1185">Reference proteome</keyword>
<dbReference type="InterPro" id="IPR050570">
    <property type="entry name" value="Cell_wall_metabolism_enzyme"/>
</dbReference>
<name>A0A221VXX0_9PSEU</name>
<dbReference type="SUPFAM" id="SSF51261">
    <property type="entry name" value="Duplicated hybrid motif"/>
    <property type="match status" value="1"/>
</dbReference>
<evidence type="ECO:0000313" key="4">
    <source>
        <dbReference type="Proteomes" id="UP000204221"/>
    </source>
</evidence>
<dbReference type="KEGG" id="ahg:AHOG_03700"/>
<dbReference type="AlphaFoldDB" id="A0A221VXX0"/>
<feature type="region of interest" description="Disordered" evidence="1">
    <location>
        <begin position="34"/>
        <end position="55"/>
    </location>
</feature>
<reference evidence="3 4" key="1">
    <citation type="submission" date="2017-07" db="EMBL/GenBank/DDBJ databases">
        <title>Complete genome sequence of Actinoalloteichus hoggarensis DSM 45943, type strain of Actinoalloteichus hoggarensis.</title>
        <authorList>
            <person name="Ruckert C."/>
            <person name="Nouioui I."/>
            <person name="Willmese J."/>
            <person name="van Wezel G."/>
            <person name="Klenk H.-P."/>
            <person name="Kalinowski J."/>
            <person name="Zotchev S.B."/>
        </authorList>
    </citation>
    <scope>NUCLEOTIDE SEQUENCE [LARGE SCALE GENOMIC DNA]</scope>
    <source>
        <strain evidence="3 4">DSM 45943</strain>
    </source>
</reference>
<dbReference type="EMBL" id="CP022521">
    <property type="protein sequence ID" value="ASO18396.1"/>
    <property type="molecule type" value="Genomic_DNA"/>
</dbReference>
<proteinExistence type="predicted"/>
<dbReference type="CDD" id="cd12797">
    <property type="entry name" value="M23_peptidase"/>
    <property type="match status" value="1"/>
</dbReference>
<dbReference type="Proteomes" id="UP000204221">
    <property type="component" value="Chromosome"/>
</dbReference>
<keyword evidence="3" id="KW-0378">Hydrolase</keyword>
<protein>
    <submittedName>
        <fullName evidence="3">Murein DD-endopeptidase MepM</fullName>
        <ecNumber evidence="3">3.4.24.-</ecNumber>
    </submittedName>
</protein>
<dbReference type="Gene3D" id="2.70.70.10">
    <property type="entry name" value="Glucose Permease (Domain IIA)"/>
    <property type="match status" value="1"/>
</dbReference>
<evidence type="ECO:0000259" key="2">
    <source>
        <dbReference type="Pfam" id="PF01551"/>
    </source>
</evidence>
<evidence type="ECO:0000256" key="1">
    <source>
        <dbReference type="SAM" id="MobiDB-lite"/>
    </source>
</evidence>
<evidence type="ECO:0000313" key="3">
    <source>
        <dbReference type="EMBL" id="ASO18396.1"/>
    </source>
</evidence>
<organism evidence="3 4">
    <name type="scientific">Actinoalloteichus hoggarensis</name>
    <dbReference type="NCBI Taxonomy" id="1470176"/>
    <lineage>
        <taxon>Bacteria</taxon>
        <taxon>Bacillati</taxon>
        <taxon>Actinomycetota</taxon>
        <taxon>Actinomycetes</taxon>
        <taxon>Pseudonocardiales</taxon>
        <taxon>Pseudonocardiaceae</taxon>
        <taxon>Actinoalloteichus</taxon>
    </lineage>
</organism>
<feature type="domain" description="M23ase beta-sheet core" evidence="2">
    <location>
        <begin position="161"/>
        <end position="255"/>
    </location>
</feature>
<gene>
    <name evidence="3" type="primary">mepM2</name>
    <name evidence="3" type="ORF">AHOG_03700</name>
</gene>
<dbReference type="InterPro" id="IPR011055">
    <property type="entry name" value="Dup_hybrid_motif"/>
</dbReference>
<accession>A0A221VXX0</accession>
<dbReference type="PANTHER" id="PTHR21666">
    <property type="entry name" value="PEPTIDASE-RELATED"/>
    <property type="match status" value="1"/>
</dbReference>
<dbReference type="Pfam" id="PF01551">
    <property type="entry name" value="Peptidase_M23"/>
    <property type="match status" value="1"/>
</dbReference>
<dbReference type="InterPro" id="IPR016047">
    <property type="entry name" value="M23ase_b-sheet_dom"/>
</dbReference>
<dbReference type="GO" id="GO:0004222">
    <property type="term" value="F:metalloendopeptidase activity"/>
    <property type="evidence" value="ECO:0007669"/>
    <property type="project" value="TreeGrafter"/>
</dbReference>
<dbReference type="PANTHER" id="PTHR21666:SF270">
    <property type="entry name" value="MUREIN HYDROLASE ACTIVATOR ENVC"/>
    <property type="match status" value="1"/>
</dbReference>